<protein>
    <submittedName>
        <fullName evidence="1">Uncharacterized protein</fullName>
    </submittedName>
</protein>
<dbReference type="OrthoDB" id="4829316at2759"/>
<reference evidence="1" key="1">
    <citation type="journal article" date="2020" name="Stud. Mycol.">
        <title>101 Dothideomycetes genomes: a test case for predicting lifestyles and emergence of pathogens.</title>
        <authorList>
            <person name="Haridas S."/>
            <person name="Albert R."/>
            <person name="Binder M."/>
            <person name="Bloem J."/>
            <person name="Labutti K."/>
            <person name="Salamov A."/>
            <person name="Andreopoulos B."/>
            <person name="Baker S."/>
            <person name="Barry K."/>
            <person name="Bills G."/>
            <person name="Bluhm B."/>
            <person name="Cannon C."/>
            <person name="Castanera R."/>
            <person name="Culley D."/>
            <person name="Daum C."/>
            <person name="Ezra D."/>
            <person name="Gonzalez J."/>
            <person name="Henrissat B."/>
            <person name="Kuo A."/>
            <person name="Liang C."/>
            <person name="Lipzen A."/>
            <person name="Lutzoni F."/>
            <person name="Magnuson J."/>
            <person name="Mondo S."/>
            <person name="Nolan M."/>
            <person name="Ohm R."/>
            <person name="Pangilinan J."/>
            <person name="Park H.-J."/>
            <person name="Ramirez L."/>
            <person name="Alfaro M."/>
            <person name="Sun H."/>
            <person name="Tritt A."/>
            <person name="Yoshinaga Y."/>
            <person name="Zwiers L.-H."/>
            <person name="Turgeon B."/>
            <person name="Goodwin S."/>
            <person name="Spatafora J."/>
            <person name="Crous P."/>
            <person name="Grigoriev I."/>
        </authorList>
    </citation>
    <scope>NUCLEOTIDE SEQUENCE</scope>
    <source>
        <strain evidence="1">SCOH1-5</strain>
    </source>
</reference>
<dbReference type="AlphaFoldDB" id="A0A6A6FI58"/>
<accession>A0A6A6FI58</accession>
<dbReference type="Proteomes" id="UP000799539">
    <property type="component" value="Unassembled WGS sequence"/>
</dbReference>
<sequence>MEGFSYMYSREDDESAVRESRPTFVLLKLREADEMKRSRESGGVMASFGFLADAKTRAPARLLPPSRSETERGISQHPTAGVLRSFEHEVARDMTRVRYGTSRLRPPQPSALHDFHLWLIMQRFSGGYGAGHSIFRIRNDMCSRSQLVYKNKVRIRGRLSCTTYNNNNNTLNINPQALDLSSQAYDSAKHHLTTTNTSEALLITVSIPTSLQMATIHPTSAVAAATAPIANAKSALTESMREARKQFQRPYATAKLQPHRVAWGIYAPRFARSASFYVPALICMFGWPFAMKYAIDSYNGVHDAPVKKARRS</sequence>
<organism evidence="1 2">
    <name type="scientific">Cercospora zeae-maydis SCOH1-5</name>
    <dbReference type="NCBI Taxonomy" id="717836"/>
    <lineage>
        <taxon>Eukaryota</taxon>
        <taxon>Fungi</taxon>
        <taxon>Dikarya</taxon>
        <taxon>Ascomycota</taxon>
        <taxon>Pezizomycotina</taxon>
        <taxon>Dothideomycetes</taxon>
        <taxon>Dothideomycetidae</taxon>
        <taxon>Mycosphaerellales</taxon>
        <taxon>Mycosphaerellaceae</taxon>
        <taxon>Cercospora</taxon>
    </lineage>
</organism>
<evidence type="ECO:0000313" key="2">
    <source>
        <dbReference type="Proteomes" id="UP000799539"/>
    </source>
</evidence>
<name>A0A6A6FI58_9PEZI</name>
<proteinExistence type="predicted"/>
<evidence type="ECO:0000313" key="1">
    <source>
        <dbReference type="EMBL" id="KAF2212964.1"/>
    </source>
</evidence>
<dbReference type="EMBL" id="ML992671">
    <property type="protein sequence ID" value="KAF2212964.1"/>
    <property type="molecule type" value="Genomic_DNA"/>
</dbReference>
<gene>
    <name evidence="1" type="ORF">CERZMDRAFT_96638</name>
</gene>
<keyword evidence="2" id="KW-1185">Reference proteome</keyword>